<keyword evidence="2" id="KW-1185">Reference proteome</keyword>
<accession>A0ACD3AZL0</accession>
<sequence length="152" mass="16827">MHIVIAVLRVLEDLCTTPGVGARGKKGSKFMSASCGHAWYQVQPHPRVLAISWVKAALVLGKALEYVRCVIIFFSTRLRAQSPQTTWTPPESRILSQQTIHDFKTCEHSAFLRGAGAGTARRTGEKTRLNPMGTMKRTIQIQRRGCCTSQSS</sequence>
<evidence type="ECO:0000313" key="2">
    <source>
        <dbReference type="Proteomes" id="UP000308600"/>
    </source>
</evidence>
<organism evidence="1 2">
    <name type="scientific">Pluteus cervinus</name>
    <dbReference type="NCBI Taxonomy" id="181527"/>
    <lineage>
        <taxon>Eukaryota</taxon>
        <taxon>Fungi</taxon>
        <taxon>Dikarya</taxon>
        <taxon>Basidiomycota</taxon>
        <taxon>Agaricomycotina</taxon>
        <taxon>Agaricomycetes</taxon>
        <taxon>Agaricomycetidae</taxon>
        <taxon>Agaricales</taxon>
        <taxon>Pluteineae</taxon>
        <taxon>Pluteaceae</taxon>
        <taxon>Pluteus</taxon>
    </lineage>
</organism>
<gene>
    <name evidence="1" type="ORF">BDN72DRAFT_838464</name>
</gene>
<proteinExistence type="predicted"/>
<protein>
    <submittedName>
        <fullName evidence="1">Uncharacterized protein</fullName>
    </submittedName>
</protein>
<dbReference type="Proteomes" id="UP000308600">
    <property type="component" value="Unassembled WGS sequence"/>
</dbReference>
<dbReference type="EMBL" id="ML208307">
    <property type="protein sequence ID" value="TFK70797.1"/>
    <property type="molecule type" value="Genomic_DNA"/>
</dbReference>
<reference evidence="1 2" key="1">
    <citation type="journal article" date="2019" name="Nat. Ecol. Evol.">
        <title>Megaphylogeny resolves global patterns of mushroom evolution.</title>
        <authorList>
            <person name="Varga T."/>
            <person name="Krizsan K."/>
            <person name="Foldi C."/>
            <person name="Dima B."/>
            <person name="Sanchez-Garcia M."/>
            <person name="Sanchez-Ramirez S."/>
            <person name="Szollosi G.J."/>
            <person name="Szarkandi J.G."/>
            <person name="Papp V."/>
            <person name="Albert L."/>
            <person name="Andreopoulos W."/>
            <person name="Angelini C."/>
            <person name="Antonin V."/>
            <person name="Barry K.W."/>
            <person name="Bougher N.L."/>
            <person name="Buchanan P."/>
            <person name="Buyck B."/>
            <person name="Bense V."/>
            <person name="Catcheside P."/>
            <person name="Chovatia M."/>
            <person name="Cooper J."/>
            <person name="Damon W."/>
            <person name="Desjardin D."/>
            <person name="Finy P."/>
            <person name="Geml J."/>
            <person name="Haridas S."/>
            <person name="Hughes K."/>
            <person name="Justo A."/>
            <person name="Karasinski D."/>
            <person name="Kautmanova I."/>
            <person name="Kiss B."/>
            <person name="Kocsube S."/>
            <person name="Kotiranta H."/>
            <person name="LaButti K.M."/>
            <person name="Lechner B.E."/>
            <person name="Liimatainen K."/>
            <person name="Lipzen A."/>
            <person name="Lukacs Z."/>
            <person name="Mihaltcheva S."/>
            <person name="Morgado L.N."/>
            <person name="Niskanen T."/>
            <person name="Noordeloos M.E."/>
            <person name="Ohm R.A."/>
            <person name="Ortiz-Santana B."/>
            <person name="Ovrebo C."/>
            <person name="Racz N."/>
            <person name="Riley R."/>
            <person name="Savchenko A."/>
            <person name="Shiryaev A."/>
            <person name="Soop K."/>
            <person name="Spirin V."/>
            <person name="Szebenyi C."/>
            <person name="Tomsovsky M."/>
            <person name="Tulloss R.E."/>
            <person name="Uehling J."/>
            <person name="Grigoriev I.V."/>
            <person name="Vagvolgyi C."/>
            <person name="Papp T."/>
            <person name="Martin F.M."/>
            <person name="Miettinen O."/>
            <person name="Hibbett D.S."/>
            <person name="Nagy L.G."/>
        </authorList>
    </citation>
    <scope>NUCLEOTIDE SEQUENCE [LARGE SCALE GENOMIC DNA]</scope>
    <source>
        <strain evidence="1 2">NL-1719</strain>
    </source>
</reference>
<evidence type="ECO:0000313" key="1">
    <source>
        <dbReference type="EMBL" id="TFK70797.1"/>
    </source>
</evidence>
<name>A0ACD3AZL0_9AGAR</name>